<dbReference type="OrthoDB" id="64681at2157"/>
<dbReference type="PATRIC" id="fig|129848.4.peg.834"/>
<proteinExistence type="predicted"/>
<sequence>MEKKTGIVGLTGSFREAVADLSEGSKVVFTGSAAVCTPFIELLSYSIRDKGFEMVFIPNADASKARKIKKQKNIGMSVVDEVVDPENPAVVVVMGGLAMPKFGCPAEDVTAMIKEISDEDPMIIGVCFMGIFKRSGWDEKIPFKTIIDTSMETQVKNL</sequence>
<dbReference type="EMBL" id="LT607756">
    <property type="protein sequence ID" value="SCG85396.1"/>
    <property type="molecule type" value="Genomic_DNA"/>
</dbReference>
<evidence type="ECO:0008006" key="3">
    <source>
        <dbReference type="Google" id="ProtNLM"/>
    </source>
</evidence>
<keyword evidence="2" id="KW-1185">Reference proteome</keyword>
<dbReference type="Pfam" id="PF09897">
    <property type="entry name" value="DUF2124"/>
    <property type="match status" value="1"/>
</dbReference>
<evidence type="ECO:0000313" key="1">
    <source>
        <dbReference type="EMBL" id="SCG85396.1"/>
    </source>
</evidence>
<dbReference type="InterPro" id="IPR009183">
    <property type="entry name" value="UCP004962"/>
</dbReference>
<reference evidence="1 2" key="1">
    <citation type="submission" date="2016-08" db="EMBL/GenBank/DDBJ databases">
        <authorList>
            <person name="Seilhamer J.J."/>
        </authorList>
    </citation>
    <scope>NUCLEOTIDE SEQUENCE [LARGE SCALE GENOMIC DNA]</scope>
    <source>
        <strain evidence="1">Buetzberg</strain>
    </source>
</reference>
<evidence type="ECO:0000313" key="2">
    <source>
        <dbReference type="Proteomes" id="UP000094707"/>
    </source>
</evidence>
<dbReference type="RefSeq" id="WP_071906567.1">
    <property type="nucleotide sequence ID" value="NZ_LT607756.1"/>
</dbReference>
<protein>
    <recommendedName>
        <fullName evidence="3">DUF2124 domain-containing protein</fullName>
    </recommendedName>
</protein>
<organism evidence="1 2">
    <name type="scientific">Methanobacterium congolense</name>
    <dbReference type="NCBI Taxonomy" id="118062"/>
    <lineage>
        <taxon>Archaea</taxon>
        <taxon>Methanobacteriati</taxon>
        <taxon>Methanobacteriota</taxon>
        <taxon>Methanomada group</taxon>
        <taxon>Methanobacteria</taxon>
        <taxon>Methanobacteriales</taxon>
        <taxon>Methanobacteriaceae</taxon>
        <taxon>Methanobacterium</taxon>
    </lineage>
</organism>
<dbReference type="Proteomes" id="UP000094707">
    <property type="component" value="Chromosome I"/>
</dbReference>
<gene>
    <name evidence="1" type="ORF">MCBB_0831</name>
</gene>
<dbReference type="Gene3D" id="3.40.50.2300">
    <property type="match status" value="1"/>
</dbReference>
<dbReference type="KEGG" id="mcub:MCBB_0831"/>
<name>A0A1D3L1F6_9EURY</name>
<accession>A0A1D3L1F6</accession>
<dbReference type="PIRSF" id="PIRSF004962">
    <property type="entry name" value="UCP004962"/>
    <property type="match status" value="1"/>
</dbReference>
<dbReference type="AlphaFoldDB" id="A0A1D3L1F6"/>
<dbReference type="GeneID" id="30411681"/>